<proteinExistence type="inferred from homology"/>
<evidence type="ECO:0000256" key="5">
    <source>
        <dbReference type="ARBA" id="ARBA00058118"/>
    </source>
</evidence>
<dbReference type="SUPFAM" id="SSF48179">
    <property type="entry name" value="6-phosphogluconate dehydrogenase C-terminal domain-like"/>
    <property type="match status" value="1"/>
</dbReference>
<dbReference type="Proteomes" id="UP000240859">
    <property type="component" value="Unassembled WGS sequence"/>
</dbReference>
<dbReference type="InterPro" id="IPR000304">
    <property type="entry name" value="Pyrroline-COOH_reductase"/>
</dbReference>
<dbReference type="GO" id="GO:0055129">
    <property type="term" value="P:L-proline biosynthetic process"/>
    <property type="evidence" value="ECO:0007669"/>
    <property type="project" value="UniProtKB-UniRule"/>
</dbReference>
<comment type="similarity">
    <text evidence="1 6">Belongs to the pyrroline-5-carboxylate reductase family.</text>
</comment>
<dbReference type="EMBL" id="PZFR01000072">
    <property type="protein sequence ID" value="PTI67912.1"/>
    <property type="molecule type" value="Genomic_DNA"/>
</dbReference>
<keyword evidence="6" id="KW-0963">Cytoplasm</keyword>
<evidence type="ECO:0000313" key="13">
    <source>
        <dbReference type="Proteomes" id="UP000241960"/>
    </source>
</evidence>
<dbReference type="Proteomes" id="UP000241960">
    <property type="component" value="Unassembled WGS sequence"/>
</dbReference>
<evidence type="ECO:0000256" key="1">
    <source>
        <dbReference type="ARBA" id="ARBA00005525"/>
    </source>
</evidence>
<comment type="pathway">
    <text evidence="6">Amino-acid biosynthesis; L-proline biosynthesis; L-proline from L-glutamate 5-semialdehyde: step 1/1.</text>
</comment>
<dbReference type="SUPFAM" id="SSF51735">
    <property type="entry name" value="NAD(P)-binding Rossmann-fold domains"/>
    <property type="match status" value="1"/>
</dbReference>
<reference evidence="11" key="2">
    <citation type="submission" date="2018-03" db="EMBL/GenBank/DDBJ databases">
        <authorList>
            <person name="Naushad S."/>
        </authorList>
    </citation>
    <scope>NUCLEOTIDE SEQUENCE</scope>
    <source>
        <strain evidence="10">SNUC 1084</strain>
        <strain evidence="11">SNUC 1231</strain>
    </source>
</reference>
<comment type="catalytic activity">
    <reaction evidence="6">
        <text>L-proline + NAD(+) = (S)-1-pyrroline-5-carboxylate + NADH + 2 H(+)</text>
        <dbReference type="Rhea" id="RHEA:14105"/>
        <dbReference type="ChEBI" id="CHEBI:15378"/>
        <dbReference type="ChEBI" id="CHEBI:17388"/>
        <dbReference type="ChEBI" id="CHEBI:57540"/>
        <dbReference type="ChEBI" id="CHEBI:57945"/>
        <dbReference type="ChEBI" id="CHEBI:60039"/>
        <dbReference type="EC" id="1.5.1.2"/>
    </reaction>
</comment>
<dbReference type="Pfam" id="PF03807">
    <property type="entry name" value="F420_oxidored"/>
    <property type="match status" value="1"/>
</dbReference>
<evidence type="ECO:0000259" key="9">
    <source>
        <dbReference type="Pfam" id="PF14748"/>
    </source>
</evidence>
<feature type="domain" description="Pyrroline-5-carboxylate reductase catalytic N-terminal" evidence="8">
    <location>
        <begin position="3"/>
        <end position="98"/>
    </location>
</feature>
<evidence type="ECO:0000256" key="7">
    <source>
        <dbReference type="NCBIfam" id="TIGR00112"/>
    </source>
</evidence>
<dbReference type="InterPro" id="IPR029036">
    <property type="entry name" value="P5CR_dimer"/>
</dbReference>
<dbReference type="GO" id="GO:0005737">
    <property type="term" value="C:cytoplasm"/>
    <property type="evidence" value="ECO:0007669"/>
    <property type="project" value="UniProtKB-SubCell"/>
</dbReference>
<organism evidence="11 13">
    <name type="scientific">Staphylococcus succinus</name>
    <dbReference type="NCBI Taxonomy" id="61015"/>
    <lineage>
        <taxon>Bacteria</taxon>
        <taxon>Bacillati</taxon>
        <taxon>Bacillota</taxon>
        <taxon>Bacilli</taxon>
        <taxon>Bacillales</taxon>
        <taxon>Staphylococcaceae</taxon>
        <taxon>Staphylococcus</taxon>
    </lineage>
</organism>
<dbReference type="EMBL" id="PZFQ01000019">
    <property type="protein sequence ID" value="PTI75581.1"/>
    <property type="molecule type" value="Genomic_DNA"/>
</dbReference>
<dbReference type="PANTHER" id="PTHR11645">
    <property type="entry name" value="PYRROLINE-5-CARBOXYLATE REDUCTASE"/>
    <property type="match status" value="1"/>
</dbReference>
<dbReference type="NCBIfam" id="TIGR00112">
    <property type="entry name" value="proC"/>
    <property type="match status" value="1"/>
</dbReference>
<dbReference type="RefSeq" id="WP_046836504.1">
    <property type="nucleotide sequence ID" value="NZ_CP018199.1"/>
</dbReference>
<evidence type="ECO:0000256" key="2">
    <source>
        <dbReference type="ARBA" id="ARBA00022650"/>
    </source>
</evidence>
<dbReference type="FunFam" id="1.10.3730.10:FF:000001">
    <property type="entry name" value="Pyrroline-5-carboxylate reductase"/>
    <property type="match status" value="1"/>
</dbReference>
<dbReference type="Pfam" id="PF14748">
    <property type="entry name" value="P5CR_dimer"/>
    <property type="match status" value="1"/>
</dbReference>
<dbReference type="InterPro" id="IPR008927">
    <property type="entry name" value="6-PGluconate_DH-like_C_sf"/>
</dbReference>
<keyword evidence="3 6" id="KW-0521">NADP</keyword>
<dbReference type="EC" id="1.5.1.2" evidence="6 7"/>
<evidence type="ECO:0000256" key="6">
    <source>
        <dbReference type="HAMAP-Rule" id="MF_01925"/>
    </source>
</evidence>
<evidence type="ECO:0000313" key="11">
    <source>
        <dbReference type="EMBL" id="PTI75581.1"/>
    </source>
</evidence>
<comment type="function">
    <text evidence="5 6">Catalyzes the reduction of 1-pyrroline-5-carboxylate (PCA) to L-proline.</text>
</comment>
<dbReference type="PANTHER" id="PTHR11645:SF0">
    <property type="entry name" value="PYRROLINE-5-CARBOXYLATE REDUCTASE 3"/>
    <property type="match status" value="1"/>
</dbReference>
<comment type="caution">
    <text evidence="11">The sequence shown here is derived from an EMBL/GenBank/DDBJ whole genome shotgun (WGS) entry which is preliminary data.</text>
</comment>
<evidence type="ECO:0000313" key="12">
    <source>
        <dbReference type="Proteomes" id="UP000240859"/>
    </source>
</evidence>
<evidence type="ECO:0000259" key="8">
    <source>
        <dbReference type="Pfam" id="PF03807"/>
    </source>
</evidence>
<accession>A0A9Q6MV48</accession>
<evidence type="ECO:0000256" key="4">
    <source>
        <dbReference type="ARBA" id="ARBA00023002"/>
    </source>
</evidence>
<dbReference type="AlphaFoldDB" id="A0A9Q6MV48"/>
<dbReference type="Gene3D" id="3.40.50.720">
    <property type="entry name" value="NAD(P)-binding Rossmann-like Domain"/>
    <property type="match status" value="1"/>
</dbReference>
<keyword evidence="12" id="KW-1185">Reference proteome</keyword>
<sequence length="271" mass="29872">MKLVFYGAGNMAHAIFTGIVNSKIIESNDIYLTNRSNEVALKAYADELGVNYSYDDEALLKDADYIFLGTKPYDFDALAERIQPYVSEKNKFISIMAGLPMSYIREQLGSDNPIARIMPNTNAHVGHSVTGISFSSNFGPKSKDEVDDLINAFGSAIEVSEDHLHQVTAITGSGPAFLYHVFEQYVTAGTRLGLEKSQVEESIRNLIIGTSKMIERSDLSMEQLRKNITSKGGTTQAGLNALSQYDLESIFEDCLRSAVNRSVELASQDED</sequence>
<keyword evidence="2 6" id="KW-0641">Proline biosynthesis</keyword>
<dbReference type="GeneID" id="93720513"/>
<dbReference type="InterPro" id="IPR036291">
    <property type="entry name" value="NAD(P)-bd_dom_sf"/>
</dbReference>
<evidence type="ECO:0000313" key="10">
    <source>
        <dbReference type="EMBL" id="PTI67912.1"/>
    </source>
</evidence>
<name>A0A9Q6MV48_9STAP</name>
<dbReference type="PIRSF" id="PIRSF000193">
    <property type="entry name" value="Pyrrol-5-carb_rd"/>
    <property type="match status" value="1"/>
</dbReference>
<dbReference type="GO" id="GO:0004735">
    <property type="term" value="F:pyrroline-5-carboxylate reductase activity"/>
    <property type="evidence" value="ECO:0007669"/>
    <property type="project" value="UniProtKB-UniRule"/>
</dbReference>
<protein>
    <recommendedName>
        <fullName evidence="6 7">Pyrroline-5-carboxylate reductase</fullName>
        <shortName evidence="6">P5C reductase</shortName>
        <shortName evidence="6">P5CR</shortName>
        <ecNumber evidence="6 7">1.5.1.2</ecNumber>
    </recommendedName>
    <alternativeName>
        <fullName evidence="6">PCA reductase</fullName>
    </alternativeName>
</protein>
<gene>
    <name evidence="6 11" type="primary">proC</name>
    <name evidence="10" type="ORF">BU057_10080</name>
    <name evidence="11" type="ORF">BU058_07080</name>
</gene>
<keyword evidence="6" id="KW-0028">Amino-acid biosynthesis</keyword>
<evidence type="ECO:0000256" key="3">
    <source>
        <dbReference type="ARBA" id="ARBA00022857"/>
    </source>
</evidence>
<dbReference type="Gene3D" id="1.10.3730.10">
    <property type="entry name" value="ProC C-terminal domain-like"/>
    <property type="match status" value="1"/>
</dbReference>
<feature type="domain" description="Pyrroline-5-carboxylate reductase dimerisation" evidence="9">
    <location>
        <begin position="161"/>
        <end position="265"/>
    </location>
</feature>
<comment type="catalytic activity">
    <reaction evidence="6">
        <text>L-proline + NADP(+) = (S)-1-pyrroline-5-carboxylate + NADPH + 2 H(+)</text>
        <dbReference type="Rhea" id="RHEA:14109"/>
        <dbReference type="ChEBI" id="CHEBI:15378"/>
        <dbReference type="ChEBI" id="CHEBI:17388"/>
        <dbReference type="ChEBI" id="CHEBI:57783"/>
        <dbReference type="ChEBI" id="CHEBI:58349"/>
        <dbReference type="ChEBI" id="CHEBI:60039"/>
        <dbReference type="EC" id="1.5.1.2"/>
    </reaction>
</comment>
<reference evidence="12 13" key="1">
    <citation type="journal article" date="2016" name="Front. Microbiol.">
        <title>Comprehensive Phylogenetic Analysis of Bovine Non-aureus Staphylococci Species Based on Whole-Genome Sequencing.</title>
        <authorList>
            <person name="Naushad S."/>
            <person name="Barkema H.W."/>
            <person name="Luby C."/>
            <person name="Condas L.A."/>
            <person name="Nobrega D.B."/>
            <person name="Carson D.A."/>
            <person name="De Buck J."/>
        </authorList>
    </citation>
    <scope>NUCLEOTIDE SEQUENCE [LARGE SCALE GENOMIC DNA]</scope>
    <source>
        <strain evidence="10 12">SNUC 1084</strain>
        <strain evidence="11 13">SNUC 1231</strain>
    </source>
</reference>
<keyword evidence="4 6" id="KW-0560">Oxidoreductase</keyword>
<dbReference type="HAMAP" id="MF_01925">
    <property type="entry name" value="P5C_reductase"/>
    <property type="match status" value="1"/>
</dbReference>
<comment type="subcellular location">
    <subcellularLocation>
        <location evidence="6">Cytoplasm</location>
    </subcellularLocation>
</comment>
<dbReference type="InterPro" id="IPR028939">
    <property type="entry name" value="P5C_Rdtase_cat_N"/>
</dbReference>